<evidence type="ECO:0000256" key="10">
    <source>
        <dbReference type="RuleBase" id="RU368004"/>
    </source>
</evidence>
<dbReference type="PANTHER" id="PTHR21210:SF0">
    <property type="entry name" value="TRNA (URACIL-O(2)-)-METHYLTRANSFERASE-RELATED"/>
    <property type="match status" value="1"/>
</dbReference>
<evidence type="ECO:0000313" key="11">
    <source>
        <dbReference type="EMBL" id="JAV63541.1"/>
    </source>
</evidence>
<dbReference type="GO" id="GO:0005737">
    <property type="term" value="C:cytoplasm"/>
    <property type="evidence" value="ECO:0007669"/>
    <property type="project" value="UniProtKB-SubCell"/>
</dbReference>
<evidence type="ECO:0000256" key="6">
    <source>
        <dbReference type="ARBA" id="ARBA00022679"/>
    </source>
</evidence>
<evidence type="ECO:0000256" key="9">
    <source>
        <dbReference type="ARBA" id="ARBA00047957"/>
    </source>
</evidence>
<dbReference type="GO" id="GO:0141101">
    <property type="term" value="F:tRNA(Ser) (uridine(44)-2'-O-)-methyltransferase activity"/>
    <property type="evidence" value="ECO:0007669"/>
    <property type="project" value="UniProtKB-EC"/>
</dbReference>
<evidence type="ECO:0000256" key="7">
    <source>
        <dbReference type="ARBA" id="ARBA00022691"/>
    </source>
</evidence>
<sequence length="590" mass="67435">MLNVPLASSDSEASEDQFWSAVLLYHNRPHLVNRRLLGVSQALFVKLSFSNLSVRNVCELFTRSAILYEARKLPRLLKEFISVDFVKNILEPFDKNVSFEDCSERDFLTKEDGTFVSLRILLARQVSVDNCLEVVVFDKRVKTATFIAVSEFDRRELAPSFLYQLALSSGYLSLYLQSFEDAESRSAEWLTEQLFLKLMKWIDEYNPNVNVQQSLSLVPVEAFTLLYHNLKAKYGRKIVKEWPENTDPHKFVYEDLAIAAYLITLWNTIDANKKPQFVDLGCGNGLLTFILTKEGYGGTGIDVRRRKIWDTFEGVDLKEEVISPSAACLFPHADWIIGNHSDELTPWIPVIAARSSYGCNLFLLPCCAYDFNGKKYRRRNTGVSVYCDYLEYVKSICVTCGFSIAVDKLRIPSTKRTCFVSFGRTYCETEMADADRHVQAMIGQGSVESCWNEEFVAREPKERVRNCTQLDRGVIADIIKKITLLLLEQPENLKRYDGCTWNRGSRAPLSLVAKSLGKEDLGQLKNECGGLKTLLRNHRYIFEVAEGWVCLRLPPTAVLTNLKYKEKLCWFNGNHPDGCFHSSEVCAYRH</sequence>
<evidence type="ECO:0000256" key="1">
    <source>
        <dbReference type="ARBA" id="ARBA00002778"/>
    </source>
</evidence>
<protein>
    <recommendedName>
        <fullName evidence="10">tRNA (uracil-O(2)-)-methyltransferase</fullName>
        <ecNumber evidence="10">2.1.1.211</ecNumber>
    </recommendedName>
</protein>
<dbReference type="PANTHER" id="PTHR21210">
    <property type="entry name" value="TRNA (URACIL-O(2)-)-METHYLTRANSFERASE-RELATED"/>
    <property type="match status" value="1"/>
</dbReference>
<proteinExistence type="inferred from homology"/>
<evidence type="ECO:0000256" key="8">
    <source>
        <dbReference type="ARBA" id="ARBA00022694"/>
    </source>
</evidence>
<keyword evidence="4 10" id="KW-0963">Cytoplasm</keyword>
<reference evidence="11" key="1">
    <citation type="journal article" date="2016" name="Sci. Rep.">
        <title>Molecular characterization of firefly nuptial gifts: a multi-omics approach sheds light on postcopulatory sexual selection.</title>
        <authorList>
            <person name="Al-Wathiqui N."/>
            <person name="Fallon T.R."/>
            <person name="South A."/>
            <person name="Weng J.K."/>
            <person name="Lewis S.M."/>
        </authorList>
    </citation>
    <scope>NUCLEOTIDE SEQUENCE</scope>
</reference>
<evidence type="ECO:0000256" key="2">
    <source>
        <dbReference type="ARBA" id="ARBA00004496"/>
    </source>
</evidence>
<keyword evidence="6 10" id="KW-0808">Transferase</keyword>
<comment type="subcellular location">
    <subcellularLocation>
        <location evidence="2 10">Cytoplasm</location>
    </subcellularLocation>
</comment>
<dbReference type="EC" id="2.1.1.211" evidence="10"/>
<dbReference type="SUPFAM" id="SSF53335">
    <property type="entry name" value="S-adenosyl-L-methionine-dependent methyltransferases"/>
    <property type="match status" value="1"/>
</dbReference>
<dbReference type="InterPro" id="IPR029063">
    <property type="entry name" value="SAM-dependent_MTases_sf"/>
</dbReference>
<keyword evidence="7 10" id="KW-0949">S-adenosyl-L-methionine</keyword>
<accession>A0A1Y1KSW9</accession>
<dbReference type="Pfam" id="PF07757">
    <property type="entry name" value="AdoMet_MTase"/>
    <property type="match status" value="1"/>
</dbReference>
<keyword evidence="5 10" id="KW-0489">Methyltransferase</keyword>
<comment type="function">
    <text evidence="1">Probable adenosyl-L-methionine (AdoMet)-dependent tRNA (uracil-O(2)-)-methyltransferase.</text>
</comment>
<evidence type="ECO:0000256" key="3">
    <source>
        <dbReference type="ARBA" id="ARBA00009056"/>
    </source>
</evidence>
<dbReference type="AlphaFoldDB" id="A0A1Y1KSW9"/>
<dbReference type="InterPro" id="IPR011671">
    <property type="entry name" value="tRNA_uracil_MeTrfase"/>
</dbReference>
<organism evidence="11">
    <name type="scientific">Photinus pyralis</name>
    <name type="common">Common eastern firefly</name>
    <name type="synonym">Lampyris pyralis</name>
    <dbReference type="NCBI Taxonomy" id="7054"/>
    <lineage>
        <taxon>Eukaryota</taxon>
        <taxon>Metazoa</taxon>
        <taxon>Ecdysozoa</taxon>
        <taxon>Arthropoda</taxon>
        <taxon>Hexapoda</taxon>
        <taxon>Insecta</taxon>
        <taxon>Pterygota</taxon>
        <taxon>Neoptera</taxon>
        <taxon>Endopterygota</taxon>
        <taxon>Coleoptera</taxon>
        <taxon>Polyphaga</taxon>
        <taxon>Elateriformia</taxon>
        <taxon>Elateroidea</taxon>
        <taxon>Lampyridae</taxon>
        <taxon>Lampyrinae</taxon>
        <taxon>Photinus</taxon>
    </lineage>
</organism>
<keyword evidence="8 10" id="KW-0819">tRNA processing</keyword>
<comment type="catalytic activity">
    <reaction evidence="9 10">
        <text>uridine(44) in tRNA(Ser) + S-adenosyl-L-methionine = 2'-O-methyluridine(44) in tRNA(Ser) + S-adenosyl-L-homocysteine + H(+)</text>
        <dbReference type="Rhea" id="RHEA:43100"/>
        <dbReference type="Rhea" id="RHEA-COMP:10339"/>
        <dbReference type="Rhea" id="RHEA-COMP:10340"/>
        <dbReference type="ChEBI" id="CHEBI:15378"/>
        <dbReference type="ChEBI" id="CHEBI:57856"/>
        <dbReference type="ChEBI" id="CHEBI:59789"/>
        <dbReference type="ChEBI" id="CHEBI:65315"/>
        <dbReference type="ChEBI" id="CHEBI:74478"/>
        <dbReference type="EC" id="2.1.1.211"/>
    </reaction>
</comment>
<evidence type="ECO:0000256" key="5">
    <source>
        <dbReference type="ARBA" id="ARBA00022603"/>
    </source>
</evidence>
<dbReference type="GO" id="GO:0030488">
    <property type="term" value="P:tRNA methylation"/>
    <property type="evidence" value="ECO:0007669"/>
    <property type="project" value="UniProtKB-UniRule"/>
</dbReference>
<name>A0A1Y1KSW9_PHOPY</name>
<dbReference type="EMBL" id="GEZM01076924">
    <property type="protein sequence ID" value="JAV63541.1"/>
    <property type="molecule type" value="Transcribed_RNA"/>
</dbReference>
<evidence type="ECO:0000256" key="4">
    <source>
        <dbReference type="ARBA" id="ARBA00022490"/>
    </source>
</evidence>
<comment type="similarity">
    <text evidence="3 10">Belongs to the TRM44 family.</text>
</comment>
<comment type="function">
    <text evidence="10">Adenosyl-L-methionine (AdoMet)-dependent tRNA (uracil-O(2)-)-methyltransferase.</text>
</comment>